<dbReference type="PANTHER" id="PTHR46847:SF1">
    <property type="entry name" value="D-ALLOSE-BINDING PERIPLASMIC PROTEIN-RELATED"/>
    <property type="match status" value="1"/>
</dbReference>
<dbReference type="EMBL" id="DSVL01000227">
    <property type="protein sequence ID" value="HFH29317.1"/>
    <property type="molecule type" value="Genomic_DNA"/>
</dbReference>
<dbReference type="GO" id="GO:0030313">
    <property type="term" value="C:cell envelope"/>
    <property type="evidence" value="ECO:0007669"/>
    <property type="project" value="UniProtKB-SubCell"/>
</dbReference>
<comment type="caution">
    <text evidence="6">The sequence shown here is derived from an EMBL/GenBank/DDBJ whole genome shotgun (WGS) entry which is preliminary data.</text>
</comment>
<protein>
    <recommendedName>
        <fullName evidence="5">Periplasmic binding protein domain-containing protein</fullName>
    </recommendedName>
</protein>
<dbReference type="InterPro" id="IPR025997">
    <property type="entry name" value="SBP_2_dom"/>
</dbReference>
<organism evidence="6">
    <name type="scientific">Gracilinema caldarium</name>
    <dbReference type="NCBI Taxonomy" id="215591"/>
    <lineage>
        <taxon>Bacteria</taxon>
        <taxon>Pseudomonadati</taxon>
        <taxon>Spirochaetota</taxon>
        <taxon>Spirochaetia</taxon>
        <taxon>Spirochaetales</taxon>
        <taxon>Breznakiellaceae</taxon>
        <taxon>Gracilinema</taxon>
    </lineage>
</organism>
<reference evidence="6" key="1">
    <citation type="journal article" date="2020" name="mSystems">
        <title>Genome- and Community-Level Interaction Insights into Carbon Utilization and Element Cycling Functions of Hydrothermarchaeota in Hydrothermal Sediment.</title>
        <authorList>
            <person name="Zhou Z."/>
            <person name="Liu Y."/>
            <person name="Xu W."/>
            <person name="Pan J."/>
            <person name="Luo Z.H."/>
            <person name="Li M."/>
        </authorList>
    </citation>
    <scope>NUCLEOTIDE SEQUENCE [LARGE SCALE GENOMIC DNA]</scope>
    <source>
        <strain evidence="6">SpSt-503</strain>
    </source>
</reference>
<dbReference type="SUPFAM" id="SSF53822">
    <property type="entry name" value="Periplasmic binding protein-like I"/>
    <property type="match status" value="1"/>
</dbReference>
<dbReference type="AlphaFoldDB" id="A0A7C3E536"/>
<feature type="domain" description="Periplasmic binding protein" evidence="5">
    <location>
        <begin position="40"/>
        <end position="302"/>
    </location>
</feature>
<dbReference type="GO" id="GO:0030246">
    <property type="term" value="F:carbohydrate binding"/>
    <property type="evidence" value="ECO:0007669"/>
    <property type="project" value="UniProtKB-ARBA"/>
</dbReference>
<dbReference type="InterPro" id="IPR028082">
    <property type="entry name" value="Peripla_BP_I"/>
</dbReference>
<dbReference type="Pfam" id="PF13407">
    <property type="entry name" value="Peripla_BP_4"/>
    <property type="match status" value="1"/>
</dbReference>
<dbReference type="Gene3D" id="3.40.50.2300">
    <property type="match status" value="2"/>
</dbReference>
<evidence type="ECO:0000256" key="1">
    <source>
        <dbReference type="ARBA" id="ARBA00004196"/>
    </source>
</evidence>
<proteinExistence type="inferred from homology"/>
<evidence type="ECO:0000313" key="6">
    <source>
        <dbReference type="EMBL" id="HFH29317.1"/>
    </source>
</evidence>
<gene>
    <name evidence="6" type="ORF">ENS59_07370</name>
</gene>
<comment type="subcellular location">
    <subcellularLocation>
        <location evidence="1">Cell envelope</location>
    </subcellularLocation>
</comment>
<sequence length="333" mass="35973">MKNRVPILIALILVVCVVVPSFASGKADTTPAKKQVTILFMPGVADPFYFTMEKGMKAKAQELGVNLIVAEYPKSWGPEAQVPILEATIQKGGIDGLLIAPTSVDALKAPLKKIYDKGIEIITVDTYIGDGDYSKSGTDYGFPLAYIGSDNELGGKQIAEHMAKMLGEKGKVFVEATNPDVSSVQGRVKGFTAGIAQFPNMKLVGVEWCMDVQQTAMNQTLAALQKDKDIVGIFGVNVFSAQGAAQAVVNAGLSGAVKIALWDATQTNIESLKKGTVDLVLAQKPAEIGSLGVEWMYKYLTQKVQVPKKVIPGFEFFTRENVDDPKMQQFIYQ</sequence>
<accession>A0A7C3E536</accession>
<dbReference type="CDD" id="cd20007">
    <property type="entry name" value="PBP1_ABC_sugar_binding-like"/>
    <property type="match status" value="1"/>
</dbReference>
<evidence type="ECO:0000256" key="3">
    <source>
        <dbReference type="ARBA" id="ARBA00022729"/>
    </source>
</evidence>
<feature type="signal peptide" evidence="4">
    <location>
        <begin position="1"/>
        <end position="23"/>
    </location>
</feature>
<name>A0A7C3E536_9SPIR</name>
<dbReference type="PANTHER" id="PTHR46847">
    <property type="entry name" value="D-ALLOSE-BINDING PERIPLASMIC PROTEIN-RELATED"/>
    <property type="match status" value="1"/>
</dbReference>
<comment type="similarity">
    <text evidence="2">Belongs to the bacterial solute-binding protein 2 family.</text>
</comment>
<feature type="chain" id="PRO_5027817542" description="Periplasmic binding protein domain-containing protein" evidence="4">
    <location>
        <begin position="24"/>
        <end position="333"/>
    </location>
</feature>
<evidence type="ECO:0000256" key="4">
    <source>
        <dbReference type="SAM" id="SignalP"/>
    </source>
</evidence>
<keyword evidence="3 4" id="KW-0732">Signal</keyword>
<evidence type="ECO:0000256" key="2">
    <source>
        <dbReference type="ARBA" id="ARBA00007639"/>
    </source>
</evidence>
<evidence type="ECO:0000259" key="5">
    <source>
        <dbReference type="Pfam" id="PF13407"/>
    </source>
</evidence>